<protein>
    <recommendedName>
        <fullName evidence="1">Dynein axonemal assembly factor 5 TPR repeats domain-containing protein</fullName>
    </recommendedName>
</protein>
<proteinExistence type="predicted"/>
<dbReference type="InterPro" id="IPR011989">
    <property type="entry name" value="ARM-like"/>
</dbReference>
<evidence type="ECO:0000259" key="1">
    <source>
        <dbReference type="Pfam" id="PF25757"/>
    </source>
</evidence>
<dbReference type="Pfam" id="PF25757">
    <property type="entry name" value="TPR_DNAAF5"/>
    <property type="match status" value="1"/>
</dbReference>
<dbReference type="EMBL" id="JAANIU010000137">
    <property type="protein sequence ID" value="KAG1574828.1"/>
    <property type="molecule type" value="Genomic_DNA"/>
</dbReference>
<sequence>MIAVETQEIINTVSPYLLTLADKSTKERPAKRRAIEAIKKSVGSTKDSLIANELLDQLVDPLLICTESEIETVREQSLQIFKSLVKANSNKATQKETLEKLLNTILYRLDATKEPTEEIRAAWMELCIQLLDLHPTQTDLIMNVIQSAVRDPFPELQKLAGKCIVLFSTAYAQEVDYACDRMVRLVIPLLSHKHIAIRALGIRSAQSVLMASAKGLPLLFESDESHQGIVPALIYDASPLVRQQLFTSLGYLLCQWNPRDRYQYGERILPIILSGVFDELPAVQSTCDSTLTEVANSCVHDLYEAQILESIPEDEKEKKNLGLKHLVHICYDNSLNDLLEKSTDFVASKQITSLNALKLFLKYATVDDIIKSIKKLLNHLIFVYNSPTNTAQSSVIDILTILSNVLQSMDVFLDVLLPKLDSKYLNAETSGFSINITISTIICFLNHLLKITQSSAHSNLRIKDALTKIKKYPLDSDTSQRLNKILTSE</sequence>
<comment type="caution">
    <text evidence="2">The sequence shown here is derived from an EMBL/GenBank/DDBJ whole genome shotgun (WGS) entry which is preliminary data.</text>
</comment>
<dbReference type="SUPFAM" id="SSF48371">
    <property type="entry name" value="ARM repeat"/>
    <property type="match status" value="1"/>
</dbReference>
<accession>A0A9P6ZBJ4</accession>
<reference evidence="2 3" key="1">
    <citation type="journal article" date="2020" name="Microb. Genom.">
        <title>Genetic diversity of clinical and environmental Mucorales isolates obtained from an investigation of mucormycosis cases among solid organ transplant recipients.</title>
        <authorList>
            <person name="Nguyen M.H."/>
            <person name="Kaul D."/>
            <person name="Muto C."/>
            <person name="Cheng S.J."/>
            <person name="Richter R.A."/>
            <person name="Bruno V.M."/>
            <person name="Liu G."/>
            <person name="Beyhan S."/>
            <person name="Sundermann A.J."/>
            <person name="Mounaud S."/>
            <person name="Pasculle A.W."/>
            <person name="Nierman W.C."/>
            <person name="Driscoll E."/>
            <person name="Cumbie R."/>
            <person name="Clancy C.J."/>
            <person name="Dupont C.L."/>
        </authorList>
    </citation>
    <scope>NUCLEOTIDE SEQUENCE [LARGE SCALE GENOMIC DNA]</scope>
    <source>
        <strain evidence="2 3">GL24</strain>
    </source>
</reference>
<evidence type="ECO:0000313" key="3">
    <source>
        <dbReference type="Proteomes" id="UP000740926"/>
    </source>
</evidence>
<dbReference type="InterPro" id="IPR052623">
    <property type="entry name" value="DAAF5"/>
</dbReference>
<feature type="domain" description="Dynein axonemal assembly factor 5 TPR repeats" evidence="1">
    <location>
        <begin position="26"/>
        <end position="294"/>
    </location>
</feature>
<organism evidence="2 3">
    <name type="scientific">Rhizopus delemar</name>
    <dbReference type="NCBI Taxonomy" id="936053"/>
    <lineage>
        <taxon>Eukaryota</taxon>
        <taxon>Fungi</taxon>
        <taxon>Fungi incertae sedis</taxon>
        <taxon>Mucoromycota</taxon>
        <taxon>Mucoromycotina</taxon>
        <taxon>Mucoromycetes</taxon>
        <taxon>Mucorales</taxon>
        <taxon>Mucorineae</taxon>
        <taxon>Rhizopodaceae</taxon>
        <taxon>Rhizopus</taxon>
    </lineage>
</organism>
<dbReference type="InterPro" id="IPR016024">
    <property type="entry name" value="ARM-type_fold"/>
</dbReference>
<gene>
    <name evidence="2" type="ORF">G6F50_001624</name>
</gene>
<dbReference type="AlphaFoldDB" id="A0A9P6ZBJ4"/>
<dbReference type="Proteomes" id="UP000740926">
    <property type="component" value="Unassembled WGS sequence"/>
</dbReference>
<evidence type="ECO:0000313" key="2">
    <source>
        <dbReference type="EMBL" id="KAG1574828.1"/>
    </source>
</evidence>
<name>A0A9P6ZBJ4_9FUNG</name>
<keyword evidence="3" id="KW-1185">Reference proteome</keyword>
<dbReference type="PANTHER" id="PTHR16216:SF2">
    <property type="entry name" value="DYNEIN AXONEMAL ASSEMBLY FACTOR 5"/>
    <property type="match status" value="1"/>
</dbReference>
<dbReference type="PANTHER" id="PTHR16216">
    <property type="entry name" value="DYNEIN ASSEMBLY FACTOR 5, AXONEMAL"/>
    <property type="match status" value="1"/>
</dbReference>
<dbReference type="Gene3D" id="1.25.10.10">
    <property type="entry name" value="Leucine-rich Repeat Variant"/>
    <property type="match status" value="1"/>
</dbReference>
<dbReference type="InterPro" id="IPR057978">
    <property type="entry name" value="TPR_DAAF5"/>
</dbReference>